<keyword evidence="2" id="KW-0430">Lectin</keyword>
<dbReference type="InterPro" id="IPR051527">
    <property type="entry name" value="KLR_subfamily_B"/>
</dbReference>
<dbReference type="Ensembl" id="ENSCPBT00000029613.1">
    <property type="protein sequence ID" value="ENSCPBP00000025134.1"/>
    <property type="gene ID" value="ENSCPBG00000017881.1"/>
</dbReference>
<keyword evidence="4" id="KW-0812">Transmembrane</keyword>
<dbReference type="GO" id="GO:0038023">
    <property type="term" value="F:signaling receptor activity"/>
    <property type="evidence" value="ECO:0007669"/>
    <property type="project" value="TreeGrafter"/>
</dbReference>
<dbReference type="GO" id="GO:0005886">
    <property type="term" value="C:plasma membrane"/>
    <property type="evidence" value="ECO:0007669"/>
    <property type="project" value="TreeGrafter"/>
</dbReference>
<accession>A0A8C3HXA7</accession>
<dbReference type="PANTHER" id="PTHR46784:SF1">
    <property type="entry name" value="KILLER CELL LECTIN-LIKE RECEPTOR SUBFAMILY B MEMBER 1"/>
    <property type="match status" value="1"/>
</dbReference>
<keyword evidence="4" id="KW-1133">Transmembrane helix</keyword>
<comment type="subcellular location">
    <subcellularLocation>
        <location evidence="1">Membrane</location>
        <topology evidence="1">Single-pass type II membrane protein</topology>
    </subcellularLocation>
</comment>
<dbReference type="SMART" id="SM00034">
    <property type="entry name" value="CLECT"/>
    <property type="match status" value="1"/>
</dbReference>
<sequence length="120" mass="13997">MDWLLHRGKCYWLSKTSQNWSESRSDCEMKNSQLLVIQNQDEEMVFIQNITEGEHLVWLGVRVTFPEGKWMWVDGSPLNQPQLPGPAESNSCGVIKKNQIRSDICNTKFKWICRKEALLI</sequence>
<evidence type="ECO:0000256" key="2">
    <source>
        <dbReference type="ARBA" id="ARBA00022734"/>
    </source>
</evidence>
<dbReference type="GeneTree" id="ENSGT00940000154685"/>
<dbReference type="GO" id="GO:0009986">
    <property type="term" value="C:cell surface"/>
    <property type="evidence" value="ECO:0007669"/>
    <property type="project" value="TreeGrafter"/>
</dbReference>
<protein>
    <recommendedName>
        <fullName evidence="6">C-type lectin domain-containing protein</fullName>
    </recommendedName>
</protein>
<evidence type="ECO:0000256" key="4">
    <source>
        <dbReference type="ARBA" id="ARBA00022989"/>
    </source>
</evidence>
<evidence type="ECO:0000313" key="7">
    <source>
        <dbReference type="Ensembl" id="ENSCPBP00000025134.1"/>
    </source>
</evidence>
<dbReference type="InterPro" id="IPR016187">
    <property type="entry name" value="CTDL_fold"/>
</dbReference>
<organism evidence="7 8">
    <name type="scientific">Chrysemys picta bellii</name>
    <name type="common">Western painted turtle</name>
    <name type="synonym">Emys bellii</name>
    <dbReference type="NCBI Taxonomy" id="8478"/>
    <lineage>
        <taxon>Eukaryota</taxon>
        <taxon>Metazoa</taxon>
        <taxon>Chordata</taxon>
        <taxon>Craniata</taxon>
        <taxon>Vertebrata</taxon>
        <taxon>Euteleostomi</taxon>
        <taxon>Archelosauria</taxon>
        <taxon>Testudinata</taxon>
        <taxon>Testudines</taxon>
        <taxon>Cryptodira</taxon>
        <taxon>Durocryptodira</taxon>
        <taxon>Testudinoidea</taxon>
        <taxon>Emydidae</taxon>
        <taxon>Chrysemys</taxon>
    </lineage>
</organism>
<keyword evidence="5" id="KW-1015">Disulfide bond</keyword>
<dbReference type="KEGG" id="cpic:101947371"/>
<keyword evidence="8" id="KW-1185">Reference proteome</keyword>
<dbReference type="AlphaFoldDB" id="A0A8C3HXA7"/>
<reference evidence="7" key="2">
    <citation type="submission" date="2025-09" db="UniProtKB">
        <authorList>
            <consortium name="Ensembl"/>
        </authorList>
    </citation>
    <scope>IDENTIFICATION</scope>
</reference>
<keyword evidence="4" id="KW-0472">Membrane</keyword>
<reference evidence="7" key="1">
    <citation type="submission" date="2025-08" db="UniProtKB">
        <authorList>
            <consortium name="Ensembl"/>
        </authorList>
    </citation>
    <scope>IDENTIFICATION</scope>
</reference>
<dbReference type="SUPFAM" id="SSF56436">
    <property type="entry name" value="C-type lectin-like"/>
    <property type="match status" value="1"/>
</dbReference>
<name>A0A8C3HXA7_CHRPI</name>
<dbReference type="GO" id="GO:0030246">
    <property type="term" value="F:carbohydrate binding"/>
    <property type="evidence" value="ECO:0007669"/>
    <property type="project" value="UniProtKB-KW"/>
</dbReference>
<evidence type="ECO:0000256" key="1">
    <source>
        <dbReference type="ARBA" id="ARBA00004606"/>
    </source>
</evidence>
<dbReference type="Proteomes" id="UP000694380">
    <property type="component" value="Unplaced"/>
</dbReference>
<dbReference type="PROSITE" id="PS50041">
    <property type="entry name" value="C_TYPE_LECTIN_2"/>
    <property type="match status" value="1"/>
</dbReference>
<evidence type="ECO:0000259" key="6">
    <source>
        <dbReference type="PROSITE" id="PS50041"/>
    </source>
</evidence>
<dbReference type="Pfam" id="PF00059">
    <property type="entry name" value="Lectin_C"/>
    <property type="match status" value="1"/>
</dbReference>
<feature type="domain" description="C-type lectin" evidence="6">
    <location>
        <begin position="6"/>
        <end position="114"/>
    </location>
</feature>
<dbReference type="GO" id="GO:0042269">
    <property type="term" value="P:regulation of natural killer cell mediated cytotoxicity"/>
    <property type="evidence" value="ECO:0007669"/>
    <property type="project" value="TreeGrafter"/>
</dbReference>
<proteinExistence type="predicted"/>
<dbReference type="OrthoDB" id="538816at2759"/>
<keyword evidence="3" id="KW-0735">Signal-anchor</keyword>
<evidence type="ECO:0000256" key="3">
    <source>
        <dbReference type="ARBA" id="ARBA00022968"/>
    </source>
</evidence>
<dbReference type="OMA" id="GKCYWLS"/>
<dbReference type="InterPro" id="IPR001304">
    <property type="entry name" value="C-type_lectin-like"/>
</dbReference>
<dbReference type="CDD" id="cd03593">
    <property type="entry name" value="CLECT_NK_receptors_like"/>
    <property type="match status" value="1"/>
</dbReference>
<evidence type="ECO:0000256" key="5">
    <source>
        <dbReference type="ARBA" id="ARBA00023157"/>
    </source>
</evidence>
<dbReference type="InterPro" id="IPR033992">
    <property type="entry name" value="NKR-like_CTLD"/>
</dbReference>
<dbReference type="PANTHER" id="PTHR46784">
    <property type="entry name" value="KILLER CELL LECTIN-LIKE RECEPTOR SUBFAMILY B MEMBER 1"/>
    <property type="match status" value="1"/>
</dbReference>
<dbReference type="InterPro" id="IPR016186">
    <property type="entry name" value="C-type_lectin-like/link_sf"/>
</dbReference>
<evidence type="ECO:0000313" key="8">
    <source>
        <dbReference type="Proteomes" id="UP000694380"/>
    </source>
</evidence>
<dbReference type="Gene3D" id="3.10.100.10">
    <property type="entry name" value="Mannose-Binding Protein A, subunit A"/>
    <property type="match status" value="1"/>
</dbReference>